<dbReference type="InterPro" id="IPR036188">
    <property type="entry name" value="FAD/NAD-bd_sf"/>
</dbReference>
<evidence type="ECO:0000313" key="3">
    <source>
        <dbReference type="Proteomes" id="UP000467260"/>
    </source>
</evidence>
<dbReference type="Proteomes" id="UP000467260">
    <property type="component" value="Chromosome"/>
</dbReference>
<feature type="region of interest" description="Disordered" evidence="1">
    <location>
        <begin position="19"/>
        <end position="46"/>
    </location>
</feature>
<protein>
    <submittedName>
        <fullName evidence="2">Dehydrogenase</fullName>
    </submittedName>
</protein>
<evidence type="ECO:0000313" key="2">
    <source>
        <dbReference type="EMBL" id="BBZ23730.1"/>
    </source>
</evidence>
<keyword evidence="3" id="KW-1185">Reference proteome</keyword>
<evidence type="ECO:0000256" key="1">
    <source>
        <dbReference type="SAM" id="MobiDB-lite"/>
    </source>
</evidence>
<dbReference type="Gene3D" id="3.50.50.60">
    <property type="entry name" value="FAD/NAD(P)-binding domain"/>
    <property type="match status" value="1"/>
</dbReference>
<gene>
    <name evidence="2" type="ORF">MHIB_21480</name>
</gene>
<dbReference type="Pfam" id="PF13450">
    <property type="entry name" value="NAD_binding_8"/>
    <property type="match status" value="1"/>
</dbReference>
<reference evidence="2 3" key="1">
    <citation type="journal article" date="2019" name="Emerg. Microbes Infect.">
        <title>Comprehensive subspecies identification of 175 nontuberculous mycobacteria species based on 7547 genomic profiles.</title>
        <authorList>
            <person name="Matsumoto Y."/>
            <person name="Kinjo T."/>
            <person name="Motooka D."/>
            <person name="Nabeya D."/>
            <person name="Jung N."/>
            <person name="Uechi K."/>
            <person name="Horii T."/>
            <person name="Iida T."/>
            <person name="Fujita J."/>
            <person name="Nakamura S."/>
        </authorList>
    </citation>
    <scope>NUCLEOTIDE SEQUENCE [LARGE SCALE GENOMIC DNA]</scope>
    <source>
        <strain evidence="2 3">JCM 13571</strain>
    </source>
</reference>
<name>A0A7I7X351_9MYCO</name>
<dbReference type="KEGG" id="mhib:MHIB_21480"/>
<dbReference type="EMBL" id="AP022609">
    <property type="protein sequence ID" value="BBZ23730.1"/>
    <property type="molecule type" value="Genomic_DNA"/>
</dbReference>
<proteinExistence type="predicted"/>
<accession>A0A7I7X351</accession>
<dbReference type="SUPFAM" id="SSF51905">
    <property type="entry name" value="FAD/NAD(P)-binding domain"/>
    <property type="match status" value="1"/>
</dbReference>
<dbReference type="PANTHER" id="PTHR10668:SF105">
    <property type="entry name" value="DEHYDROGENASE-RELATED"/>
    <property type="match status" value="1"/>
</dbReference>
<dbReference type="AlphaFoldDB" id="A0A7I7X351"/>
<sequence>MVPSSSAVRFGGCLRRSRSSWAPAEDQRGHTAGGRVPRPGNQPSAVPYHRRMDVTVVGSGPNGLAAAVICARAGLSVQVLEAQPTFGGGARTAADPEFGDVSHDICSAVHPLGLASPFFAEFDLAARGVQLTSPEISYGNPLDDRPAAIAYRDLDRTCAELEHGSSWRRLLGPLVADSRSVVEFLLGDKRSVPSGIATVARLGLRMAAQAGPAWNATLPGEDARALYTGVAAHTISRLPSVTSAGAGMMLATLGHTVGWPIPVGGSQAITDALIADLTAHGGQLTAGAPVTTPPGGVVLFDTAPTELLKVYGDALPARYAKALRRYRFGSAAAKVDFVLSGEVPWSDPRLAQAPTLHLGGDRRQMARAEAEVAAGRHAQQPMILAALPHLVDPSRVDAAGRRPMWAYAHVPAGSTLDQTETVTAGIERFAPGFRDIVVAARSVPAARLAHHNANYVGGDIAAGGNNAVRALAGPTPRLNPWTTPVPGVYLCSAATPPGAGVHGMAGFYAARTLLRREFGISRMPSLAP</sequence>
<dbReference type="PANTHER" id="PTHR10668">
    <property type="entry name" value="PHYTOENE DEHYDROGENASE"/>
    <property type="match status" value="1"/>
</dbReference>
<organism evidence="2 3">
    <name type="scientific">Mycolicibacter hiberniae</name>
    <dbReference type="NCBI Taxonomy" id="29314"/>
    <lineage>
        <taxon>Bacteria</taxon>
        <taxon>Bacillati</taxon>
        <taxon>Actinomycetota</taxon>
        <taxon>Actinomycetes</taxon>
        <taxon>Mycobacteriales</taxon>
        <taxon>Mycobacteriaceae</taxon>
        <taxon>Mycolicibacter</taxon>
    </lineage>
</organism>